<organism evidence="2 3">
    <name type="scientific">Drosophila guanche</name>
    <name type="common">Fruit fly</name>
    <dbReference type="NCBI Taxonomy" id="7266"/>
    <lineage>
        <taxon>Eukaryota</taxon>
        <taxon>Metazoa</taxon>
        <taxon>Ecdysozoa</taxon>
        <taxon>Arthropoda</taxon>
        <taxon>Hexapoda</taxon>
        <taxon>Insecta</taxon>
        <taxon>Pterygota</taxon>
        <taxon>Neoptera</taxon>
        <taxon>Endopterygota</taxon>
        <taxon>Diptera</taxon>
        <taxon>Brachycera</taxon>
        <taxon>Muscomorpha</taxon>
        <taxon>Ephydroidea</taxon>
        <taxon>Drosophilidae</taxon>
        <taxon>Drosophila</taxon>
        <taxon>Sophophora</taxon>
    </lineage>
</organism>
<dbReference type="Proteomes" id="UP000268350">
    <property type="component" value="Unassembled WGS sequence"/>
</dbReference>
<dbReference type="OrthoDB" id="8190314at2759"/>
<protein>
    <submittedName>
        <fullName evidence="2">Uncharacterized protein</fullName>
    </submittedName>
</protein>
<proteinExistence type="predicted"/>
<evidence type="ECO:0000313" key="2">
    <source>
        <dbReference type="EMBL" id="SPP75439.1"/>
    </source>
</evidence>
<name>A0A3B0JPA6_DROGU</name>
<gene>
    <name evidence="2" type="ORF">DGUA_6G003249</name>
</gene>
<dbReference type="EMBL" id="OUUW01000001">
    <property type="protein sequence ID" value="SPP75439.1"/>
    <property type="molecule type" value="Genomic_DNA"/>
</dbReference>
<reference evidence="3" key="1">
    <citation type="submission" date="2018-01" db="EMBL/GenBank/DDBJ databases">
        <authorList>
            <person name="Alioto T."/>
            <person name="Alioto T."/>
        </authorList>
    </citation>
    <scope>NUCLEOTIDE SEQUENCE [LARGE SCALE GENOMIC DNA]</scope>
</reference>
<evidence type="ECO:0000313" key="3">
    <source>
        <dbReference type="Proteomes" id="UP000268350"/>
    </source>
</evidence>
<sequence>MGVRVIEADSASDSYDDDDFSTCNKEKSKAPSKAKAGNGGKRSPSPPEGASYIRRDLVGNCKEYRIENNTRDLRIIGNGNRIRIVSNSGYLQVIGNANRLKIQSNSGSLKYTGNDGRIYLGSDSQQQSVDYTGCNGLLKVVKSLDLEGSGKKAPSKRTNTPKNPTSKETPKPTPSMGIEIDNNLTIVNGVAGNIVIKNAINVSI</sequence>
<dbReference type="STRING" id="7266.A0A3B0JPA6"/>
<dbReference type="AlphaFoldDB" id="A0A3B0JPA6"/>
<keyword evidence="3" id="KW-1185">Reference proteome</keyword>
<evidence type="ECO:0000256" key="1">
    <source>
        <dbReference type="SAM" id="MobiDB-lite"/>
    </source>
</evidence>
<accession>A0A3B0JPA6</accession>
<feature type="region of interest" description="Disordered" evidence="1">
    <location>
        <begin position="1"/>
        <end position="52"/>
    </location>
</feature>
<feature type="compositionally biased region" description="Low complexity" evidence="1">
    <location>
        <begin position="158"/>
        <end position="167"/>
    </location>
</feature>
<dbReference type="OMA" id="SYDDEEC"/>
<feature type="region of interest" description="Disordered" evidence="1">
    <location>
        <begin position="148"/>
        <end position="177"/>
    </location>
</feature>